<comment type="caution">
    <text evidence="2">The sequence shown here is derived from an EMBL/GenBank/DDBJ whole genome shotgun (WGS) entry which is preliminary data.</text>
</comment>
<evidence type="ECO:0000259" key="1">
    <source>
        <dbReference type="Pfam" id="PF18545"/>
    </source>
</evidence>
<dbReference type="AlphaFoldDB" id="A0ABD5ZQM8"/>
<dbReference type="GeneID" id="79267204"/>
<dbReference type="EMBL" id="JBHTAP010000001">
    <property type="protein sequence ID" value="MFC7235509.1"/>
    <property type="molecule type" value="Genomic_DNA"/>
</dbReference>
<feature type="domain" description="Halobacterial output" evidence="1">
    <location>
        <begin position="2"/>
        <end position="62"/>
    </location>
</feature>
<keyword evidence="3" id="KW-1185">Reference proteome</keyword>
<proteinExistence type="predicted"/>
<reference evidence="2 3" key="1">
    <citation type="journal article" date="2019" name="Int. J. Syst. Evol. Microbiol.">
        <title>The Global Catalogue of Microorganisms (GCM) 10K type strain sequencing project: providing services to taxonomists for standard genome sequencing and annotation.</title>
        <authorList>
            <consortium name="The Broad Institute Genomics Platform"/>
            <consortium name="The Broad Institute Genome Sequencing Center for Infectious Disease"/>
            <person name="Wu L."/>
            <person name="Ma J."/>
        </authorList>
    </citation>
    <scope>NUCLEOTIDE SEQUENCE [LARGE SCALE GENOMIC DNA]</scope>
    <source>
        <strain evidence="2 3">DT85</strain>
    </source>
</reference>
<name>A0ABD5ZQM8_9EURY</name>
<protein>
    <submittedName>
        <fullName evidence="2">HalOD1 output domain-containing protein</fullName>
    </submittedName>
</protein>
<sequence>MRVVTALAEALGRDATAIRPLGEVVDTDALDALFADGNDRAVHVSFGYEGFDVSVGEDDVVVRPATES</sequence>
<dbReference type="InterPro" id="IPR040624">
    <property type="entry name" value="HalOD1"/>
</dbReference>
<gene>
    <name evidence="2" type="ORF">ACFQJ4_09310</name>
</gene>
<evidence type="ECO:0000313" key="2">
    <source>
        <dbReference type="EMBL" id="MFC7235509.1"/>
    </source>
</evidence>
<organism evidence="2 3">
    <name type="scientific">Halosegnis marinus</name>
    <dbReference type="NCBI Taxonomy" id="3034023"/>
    <lineage>
        <taxon>Archaea</taxon>
        <taxon>Methanobacteriati</taxon>
        <taxon>Methanobacteriota</taxon>
        <taxon>Stenosarchaea group</taxon>
        <taxon>Halobacteria</taxon>
        <taxon>Halobacteriales</taxon>
        <taxon>Natronomonadaceae</taxon>
        <taxon>Halosegnis</taxon>
    </lineage>
</organism>
<dbReference type="Pfam" id="PF18545">
    <property type="entry name" value="HalOD1"/>
    <property type="match status" value="1"/>
</dbReference>
<dbReference type="Proteomes" id="UP001596398">
    <property type="component" value="Unassembled WGS sequence"/>
</dbReference>
<dbReference type="RefSeq" id="WP_276233640.1">
    <property type="nucleotide sequence ID" value="NZ_CP119802.1"/>
</dbReference>
<accession>A0ABD5ZQM8</accession>
<evidence type="ECO:0000313" key="3">
    <source>
        <dbReference type="Proteomes" id="UP001596398"/>
    </source>
</evidence>